<feature type="domain" description="DUF418" evidence="2">
    <location>
        <begin position="232"/>
        <end position="393"/>
    </location>
</feature>
<feature type="transmembrane region" description="Helical" evidence="1">
    <location>
        <begin position="141"/>
        <end position="164"/>
    </location>
</feature>
<keyword evidence="1" id="KW-0472">Membrane</keyword>
<reference evidence="3 4" key="1">
    <citation type="submission" date="2014-09" db="EMBL/GenBank/DDBJ databases">
        <title>Sporocytophaga myxococcoides PG-01 genome sequencing.</title>
        <authorList>
            <person name="Liu L."/>
            <person name="Gao P.J."/>
            <person name="Chen G.J."/>
            <person name="Wang L.S."/>
        </authorList>
    </citation>
    <scope>NUCLEOTIDE SEQUENCE [LARGE SCALE GENOMIC DNA]</scope>
    <source>
        <strain evidence="3 4">PG-01</strain>
    </source>
</reference>
<gene>
    <name evidence="3" type="ORF">MYP_3987</name>
</gene>
<feature type="transmembrane region" description="Helical" evidence="1">
    <location>
        <begin position="249"/>
        <end position="269"/>
    </location>
</feature>
<dbReference type="Proteomes" id="UP000030185">
    <property type="component" value="Unassembled WGS sequence"/>
</dbReference>
<keyword evidence="4" id="KW-1185">Reference proteome</keyword>
<feature type="transmembrane region" description="Helical" evidence="1">
    <location>
        <begin position="281"/>
        <end position="306"/>
    </location>
</feature>
<dbReference type="RefSeq" id="WP_045467192.1">
    <property type="nucleotide sequence ID" value="NZ_BBLT01000009.1"/>
</dbReference>
<organism evidence="3 4">
    <name type="scientific">Sporocytophaga myxococcoides</name>
    <dbReference type="NCBI Taxonomy" id="153721"/>
    <lineage>
        <taxon>Bacteria</taxon>
        <taxon>Pseudomonadati</taxon>
        <taxon>Bacteroidota</taxon>
        <taxon>Cytophagia</taxon>
        <taxon>Cytophagales</taxon>
        <taxon>Cytophagaceae</taxon>
        <taxon>Sporocytophaga</taxon>
    </lineage>
</organism>
<keyword evidence="1" id="KW-1133">Transmembrane helix</keyword>
<dbReference type="AlphaFoldDB" id="A0A098LKD0"/>
<dbReference type="InterPro" id="IPR052529">
    <property type="entry name" value="Bact_Transport_Assoc"/>
</dbReference>
<comment type="caution">
    <text evidence="3">The sequence shown here is derived from an EMBL/GenBank/DDBJ whole genome shotgun (WGS) entry which is preliminary data.</text>
</comment>
<feature type="transmembrane region" description="Helical" evidence="1">
    <location>
        <begin position="326"/>
        <end position="344"/>
    </location>
</feature>
<feature type="transmembrane region" description="Helical" evidence="1">
    <location>
        <begin position="350"/>
        <end position="370"/>
    </location>
</feature>
<dbReference type="PANTHER" id="PTHR30590">
    <property type="entry name" value="INNER MEMBRANE PROTEIN"/>
    <property type="match status" value="1"/>
</dbReference>
<feature type="transmembrane region" description="Helical" evidence="1">
    <location>
        <begin position="59"/>
        <end position="82"/>
    </location>
</feature>
<dbReference type="OrthoDB" id="9807744at2"/>
<evidence type="ECO:0000259" key="2">
    <source>
        <dbReference type="Pfam" id="PF04235"/>
    </source>
</evidence>
<dbReference type="eggNOG" id="COG2311">
    <property type="taxonomic scope" value="Bacteria"/>
</dbReference>
<keyword evidence="1" id="KW-0812">Transmembrane</keyword>
<feature type="transmembrane region" description="Helical" evidence="1">
    <location>
        <begin position="117"/>
        <end position="134"/>
    </location>
</feature>
<evidence type="ECO:0000256" key="1">
    <source>
        <dbReference type="SAM" id="Phobius"/>
    </source>
</evidence>
<feature type="transmembrane region" description="Helical" evidence="1">
    <location>
        <begin position="218"/>
        <end position="237"/>
    </location>
</feature>
<protein>
    <recommendedName>
        <fullName evidence="2">DUF418 domain-containing protein</fullName>
    </recommendedName>
</protein>
<dbReference type="PANTHER" id="PTHR30590:SF2">
    <property type="entry name" value="INNER MEMBRANE PROTEIN"/>
    <property type="match status" value="1"/>
</dbReference>
<evidence type="ECO:0000313" key="4">
    <source>
        <dbReference type="Proteomes" id="UP000030185"/>
    </source>
</evidence>
<dbReference type="InterPro" id="IPR007349">
    <property type="entry name" value="DUF418"/>
</dbReference>
<accession>A0A098LKD0</accession>
<name>A0A098LKD0_9BACT</name>
<dbReference type="EMBL" id="BBLT01000009">
    <property type="protein sequence ID" value="GAL86757.1"/>
    <property type="molecule type" value="Genomic_DNA"/>
</dbReference>
<proteinExistence type="predicted"/>
<dbReference type="Pfam" id="PF04235">
    <property type="entry name" value="DUF418"/>
    <property type="match status" value="1"/>
</dbReference>
<sequence length="408" mass="47338">MELPILKKPTDRLEVIDVLRGIALFGLFSVHMQEHFELFQFPESQSEIIKSLDKCINEIVYFLFAGKAYALFAFLFGLSFFIQMKRQTDKGIDFKGRFLWRLIVLGVIGWFHSMIYSGDILTFFFVMGFVLVVLDKLPSKALIVLAIFFLLQIPFVLIALSKIINHEFQRNPLLTTMDAIFKSSTPVFSKGSFTDVISFNIYEAQKSKWLFMFLYGRVFQTLGLFMLGIVIGRSGFFRTIENYKKHCKIALVTASVLFLPLYIFNRFYLPEIAADKVIVEAWTIILSSYANFAFVVIIFTGFVLLYQVEAINKGLDILKYTGRMSLTTYVMQSLVWVPLIYGYGAGLYDTIGFFYSFLLGVLFFVIQIYFSKWWMSRFHYGPIEWLWRSATYLSVQDVPLRKELARTS</sequence>
<evidence type="ECO:0000313" key="3">
    <source>
        <dbReference type="EMBL" id="GAL86757.1"/>
    </source>
</evidence>